<dbReference type="Proteomes" id="UP000000343">
    <property type="component" value="Chromosome"/>
</dbReference>
<evidence type="ECO:0000256" key="1">
    <source>
        <dbReference type="SAM" id="Phobius"/>
    </source>
</evidence>
<reference evidence="3" key="1">
    <citation type="submission" date="2011-01" db="EMBL/GenBank/DDBJ databases">
        <title>Complete sequence of chromosome of Acidobacterium sp. MP5ACTX9.</title>
        <authorList>
            <consortium name="US DOE Joint Genome Institute"/>
            <person name="Lucas S."/>
            <person name="Copeland A."/>
            <person name="Lapidus A."/>
            <person name="Cheng J.-F."/>
            <person name="Goodwin L."/>
            <person name="Pitluck S."/>
            <person name="Teshima H."/>
            <person name="Detter J.C."/>
            <person name="Han C."/>
            <person name="Tapia R."/>
            <person name="Land M."/>
            <person name="Hauser L."/>
            <person name="Kyrpides N."/>
            <person name="Ivanova N."/>
            <person name="Ovchinnikova G."/>
            <person name="Pagani I."/>
            <person name="Rawat S.R."/>
            <person name="Mannisto M."/>
            <person name="Haggblom M.M."/>
            <person name="Woyke T."/>
        </authorList>
    </citation>
    <scope>NUCLEOTIDE SEQUENCE [LARGE SCALE GENOMIC DNA]</scope>
    <source>
        <strain evidence="3">MP5ACTX9</strain>
    </source>
</reference>
<sequence>MALSDQGRDIARRVFEVGFGVAVVVAISIISKKTDIHSFVDDTAVGLLTVIATAFILEPFEQKRLTNQLNHKVSEVKAEIKELRSSINAVHGEFADHIDRYTLALRFTNKNLDRDEMPNAWERMLWSMRGNFDATSYVKPSDYMRSYPDLGIAIQEAKVRVAKARIRRIFIVESENELNLIGPHIAKQMAAGVEVSYVLLEEIKQHVQTDKFDTLDFGLFDDSKSVFLWLLNERSVSGGKIELETDQYAKYRGLFDLLCRISHSYRELLALKAG</sequence>
<dbReference type="KEGG" id="acm:AciX9_3271"/>
<dbReference type="HOGENOM" id="CLU_1014757_0_0_0"/>
<dbReference type="AlphaFoldDB" id="E8X239"/>
<keyword evidence="1" id="KW-0472">Membrane</keyword>
<proteinExistence type="predicted"/>
<protein>
    <submittedName>
        <fullName evidence="2">Uncharacterized protein</fullName>
    </submittedName>
</protein>
<name>E8X239_GRATM</name>
<keyword evidence="1" id="KW-1133">Transmembrane helix</keyword>
<keyword evidence="1" id="KW-0812">Transmembrane</keyword>
<gene>
    <name evidence="2" type="ordered locus">AciX9_3271</name>
</gene>
<dbReference type="EMBL" id="CP002480">
    <property type="protein sequence ID" value="ADW70282.1"/>
    <property type="molecule type" value="Genomic_DNA"/>
</dbReference>
<organism evidence="3">
    <name type="scientific">Granulicella tundricola (strain ATCC BAA-1859 / DSM 23138 / MP5ACTX9)</name>
    <dbReference type="NCBI Taxonomy" id="1198114"/>
    <lineage>
        <taxon>Bacteria</taxon>
        <taxon>Pseudomonadati</taxon>
        <taxon>Acidobacteriota</taxon>
        <taxon>Terriglobia</taxon>
        <taxon>Terriglobales</taxon>
        <taxon>Acidobacteriaceae</taxon>
        <taxon>Granulicella</taxon>
    </lineage>
</organism>
<accession>E8X239</accession>
<evidence type="ECO:0000313" key="2">
    <source>
        <dbReference type="EMBL" id="ADW70282.1"/>
    </source>
</evidence>
<evidence type="ECO:0000313" key="3">
    <source>
        <dbReference type="Proteomes" id="UP000000343"/>
    </source>
</evidence>
<dbReference type="PaxDb" id="1198114-AciX9_3271"/>
<dbReference type="RefSeq" id="WP_013581594.1">
    <property type="nucleotide sequence ID" value="NC_015064.1"/>
</dbReference>
<feature type="transmembrane region" description="Helical" evidence="1">
    <location>
        <begin position="14"/>
        <end position="31"/>
    </location>
</feature>
<keyword evidence="3" id="KW-1185">Reference proteome</keyword>